<protein>
    <submittedName>
        <fullName evidence="1">Uncharacterized protein</fullName>
    </submittedName>
</protein>
<organism evidence="1 2">
    <name type="scientific">Bifidobacterium longum</name>
    <dbReference type="NCBI Taxonomy" id="216816"/>
    <lineage>
        <taxon>Bacteria</taxon>
        <taxon>Bacillati</taxon>
        <taxon>Actinomycetota</taxon>
        <taxon>Actinomycetes</taxon>
        <taxon>Bifidobacteriales</taxon>
        <taxon>Bifidobacteriaceae</taxon>
        <taxon>Bifidobacterium</taxon>
    </lineage>
</organism>
<reference evidence="1 2" key="1">
    <citation type="submission" date="2017-12" db="EMBL/GenBank/DDBJ databases">
        <title>Bifidobacterium longum APC/DPC strains.</title>
        <authorList>
            <person name="Arboleya S."/>
        </authorList>
    </citation>
    <scope>NUCLEOTIDE SEQUENCE [LARGE SCALE GENOMIC DNA]</scope>
    <source>
        <strain evidence="1 2">APC1503</strain>
    </source>
</reference>
<dbReference type="AlphaFoldDB" id="A0A2N0T1J8"/>
<sequence>MESRMCRFVRDGEPDIGEYRELADGTGICVLADMNGDSEEVVVSLPDGTMPENISDLELLKVPTTMHGPESGPLTPAEVAERMARTDFIIEEYKTGILDEHEAGAELFHHLFPNEH</sequence>
<evidence type="ECO:0000313" key="1">
    <source>
        <dbReference type="EMBL" id="PKC89157.1"/>
    </source>
</evidence>
<accession>A0A2N0T1J8</accession>
<evidence type="ECO:0000313" key="2">
    <source>
        <dbReference type="Proteomes" id="UP000232654"/>
    </source>
</evidence>
<gene>
    <name evidence="1" type="ORF">APC1503_1192</name>
</gene>
<proteinExistence type="predicted"/>
<comment type="caution">
    <text evidence="1">The sequence shown here is derived from an EMBL/GenBank/DDBJ whole genome shotgun (WGS) entry which is preliminary data.</text>
</comment>
<dbReference type="EMBL" id="PJDT01000016">
    <property type="protein sequence ID" value="PKC89157.1"/>
    <property type="molecule type" value="Genomic_DNA"/>
</dbReference>
<name>A0A2N0T1J8_BIFLN</name>
<dbReference type="Proteomes" id="UP000232654">
    <property type="component" value="Unassembled WGS sequence"/>
</dbReference>
<dbReference type="RefSeq" id="WP_197424195.1">
    <property type="nucleotide sequence ID" value="NZ_JADPDM010000051.1"/>
</dbReference>